<feature type="non-terminal residue" evidence="1">
    <location>
        <position position="1"/>
    </location>
</feature>
<protein>
    <submittedName>
        <fullName evidence="1">Uncharacterized protein</fullName>
    </submittedName>
</protein>
<gene>
    <name evidence="1" type="ORF">CR513_54857</name>
</gene>
<keyword evidence="2" id="KW-1185">Reference proteome</keyword>
<organism evidence="1 2">
    <name type="scientific">Mucuna pruriens</name>
    <name type="common">Velvet bean</name>
    <name type="synonym">Dolichos pruriens</name>
    <dbReference type="NCBI Taxonomy" id="157652"/>
    <lineage>
        <taxon>Eukaryota</taxon>
        <taxon>Viridiplantae</taxon>
        <taxon>Streptophyta</taxon>
        <taxon>Embryophyta</taxon>
        <taxon>Tracheophyta</taxon>
        <taxon>Spermatophyta</taxon>
        <taxon>Magnoliopsida</taxon>
        <taxon>eudicotyledons</taxon>
        <taxon>Gunneridae</taxon>
        <taxon>Pentapetalae</taxon>
        <taxon>rosids</taxon>
        <taxon>fabids</taxon>
        <taxon>Fabales</taxon>
        <taxon>Fabaceae</taxon>
        <taxon>Papilionoideae</taxon>
        <taxon>50 kb inversion clade</taxon>
        <taxon>NPAAA clade</taxon>
        <taxon>indigoferoid/millettioid clade</taxon>
        <taxon>Phaseoleae</taxon>
        <taxon>Mucuna</taxon>
    </lineage>
</organism>
<dbReference type="Proteomes" id="UP000257109">
    <property type="component" value="Unassembled WGS sequence"/>
</dbReference>
<proteinExistence type="predicted"/>
<evidence type="ECO:0000313" key="2">
    <source>
        <dbReference type="Proteomes" id="UP000257109"/>
    </source>
</evidence>
<dbReference type="AlphaFoldDB" id="A0A371EK16"/>
<accession>A0A371EK16</accession>
<dbReference type="EMBL" id="QJKJ01013465">
    <property type="protein sequence ID" value="RDX66377.1"/>
    <property type="molecule type" value="Genomic_DNA"/>
</dbReference>
<name>A0A371EK16_MUCPR</name>
<evidence type="ECO:0000313" key="1">
    <source>
        <dbReference type="EMBL" id="RDX66377.1"/>
    </source>
</evidence>
<reference evidence="1" key="1">
    <citation type="submission" date="2018-05" db="EMBL/GenBank/DDBJ databases">
        <title>Draft genome of Mucuna pruriens seed.</title>
        <authorList>
            <person name="Nnadi N.E."/>
            <person name="Vos R."/>
            <person name="Hasami M.H."/>
            <person name="Devisetty U.K."/>
            <person name="Aguiy J.C."/>
        </authorList>
    </citation>
    <scope>NUCLEOTIDE SEQUENCE [LARGE SCALE GENOMIC DNA]</scope>
    <source>
        <strain evidence="1">JCA_2017</strain>
    </source>
</reference>
<sequence length="84" mass="10107">MEHKEFVATMGNYIMLISFEEHIVFPLSRRQVKHEHVVNNMKVVKPINAGRMLIWEWIDYPLTISKLIVLLRSRFFQILRILDL</sequence>
<comment type="caution">
    <text evidence="1">The sequence shown here is derived from an EMBL/GenBank/DDBJ whole genome shotgun (WGS) entry which is preliminary data.</text>
</comment>